<dbReference type="Gene3D" id="3.30.30.30">
    <property type="match status" value="1"/>
</dbReference>
<dbReference type="InterPro" id="IPR018181">
    <property type="entry name" value="Heat_shock_70_CS"/>
</dbReference>
<protein>
    <submittedName>
        <fullName evidence="7">Heat shock 70 kDa protein 14</fullName>
    </submittedName>
</protein>
<dbReference type="Gene3D" id="2.60.34.10">
    <property type="entry name" value="Substrate Binding Domain Of DNAk, Chain A, domain 1"/>
    <property type="match status" value="1"/>
</dbReference>
<dbReference type="Pfam" id="PF00012">
    <property type="entry name" value="HSP70"/>
    <property type="match status" value="1"/>
</dbReference>
<evidence type="ECO:0000256" key="4">
    <source>
        <dbReference type="RuleBase" id="RU003322"/>
    </source>
</evidence>
<reference evidence="5 6" key="2">
    <citation type="submission" date="2018-11" db="EMBL/GenBank/DDBJ databases">
        <authorList>
            <consortium name="Pathogen Informatics"/>
        </authorList>
    </citation>
    <scope>NUCLEOTIDE SEQUENCE [LARGE SCALE GENOMIC DNA]</scope>
    <source>
        <strain evidence="5 6">Egypt</strain>
    </source>
</reference>
<gene>
    <name evidence="5" type="ORF">ECPE_LOCUS2217</name>
</gene>
<dbReference type="EMBL" id="UZAN01039477">
    <property type="protein sequence ID" value="VDP65792.1"/>
    <property type="molecule type" value="Genomic_DNA"/>
</dbReference>
<dbReference type="AlphaFoldDB" id="A0A183A5I2"/>
<organism evidence="7">
    <name type="scientific">Echinostoma caproni</name>
    <dbReference type="NCBI Taxonomy" id="27848"/>
    <lineage>
        <taxon>Eukaryota</taxon>
        <taxon>Metazoa</taxon>
        <taxon>Spiralia</taxon>
        <taxon>Lophotrochozoa</taxon>
        <taxon>Platyhelminthes</taxon>
        <taxon>Trematoda</taxon>
        <taxon>Digenea</taxon>
        <taxon>Plagiorchiida</taxon>
        <taxon>Echinostomata</taxon>
        <taxon>Echinostomatoidea</taxon>
        <taxon>Echinostomatidae</taxon>
        <taxon>Echinostoma</taxon>
    </lineage>
</organism>
<sequence length="526" mass="58228">MSCAIGIDLGFTQSHVAWLENDKLVMIPIYPGQYTMPSVIAFTDSKCLFGEEALMQMDLNPANTIYGLKRILGRQPCNQTPAQDGHRAFQLMDIEGTSFVKIQCRNENRLVSPQQIISLFLLKLKNIAEEHLGRMVTHVVLAVPGHFTDMQRRLTKEAGLIAGFKEVSLMNDVTALAYGVENVKDGETKQALIFDLGGGKFCASVVEFDLNIVEVKCISGNSQLGGNEYTEQLMEAILSRFRDSHPQLQSATVDVHALWRLWNECEKIKLNLNCAKEVRAYLEDFAENVDLDIVIDQELFLRNTEMFWKRLVTCVEDALHGANCKADDIDEVILVGGATHMPRIVQGVTTLFPGAVIHRPMNATELVVAGAAMQSARIYDMWPVGDLSDWAILDCVPRSVGLCLFDTLMIPVIARGSVIPSENHVCRTTICDNQKSLQITLYEGEEQNTEDSGHHLLGRVVIPIINPKPQGSVRVDFKFTVDRDGILTVTAMQHLKDGVVSVAITDGISNAGETLNDLKSECAKLV</sequence>
<dbReference type="PANTHER" id="PTHR19375">
    <property type="entry name" value="HEAT SHOCK PROTEIN 70KDA"/>
    <property type="match status" value="1"/>
</dbReference>
<dbReference type="WBParaSite" id="ECPE_0000221701-mRNA-1">
    <property type="protein sequence ID" value="ECPE_0000221701-mRNA-1"/>
    <property type="gene ID" value="ECPE_0000221701"/>
</dbReference>
<dbReference type="GO" id="GO:0140662">
    <property type="term" value="F:ATP-dependent protein folding chaperone"/>
    <property type="evidence" value="ECO:0007669"/>
    <property type="project" value="InterPro"/>
</dbReference>
<dbReference type="SUPFAM" id="SSF53067">
    <property type="entry name" value="Actin-like ATPase domain"/>
    <property type="match status" value="2"/>
</dbReference>
<dbReference type="SUPFAM" id="SSF100920">
    <property type="entry name" value="Heat shock protein 70kD (HSP70), peptide-binding domain"/>
    <property type="match status" value="1"/>
</dbReference>
<dbReference type="PRINTS" id="PR00301">
    <property type="entry name" value="HEATSHOCK70"/>
</dbReference>
<keyword evidence="2 4" id="KW-0547">Nucleotide-binding</keyword>
<dbReference type="InterPro" id="IPR029047">
    <property type="entry name" value="HSP70_peptide-bd_sf"/>
</dbReference>
<dbReference type="Gene3D" id="3.30.420.40">
    <property type="match status" value="2"/>
</dbReference>
<evidence type="ECO:0000256" key="1">
    <source>
        <dbReference type="ARBA" id="ARBA00007381"/>
    </source>
</evidence>
<evidence type="ECO:0000313" key="6">
    <source>
        <dbReference type="Proteomes" id="UP000272942"/>
    </source>
</evidence>
<comment type="similarity">
    <text evidence="1 4">Belongs to the heat shock protein 70 family.</text>
</comment>
<keyword evidence="6" id="KW-1185">Reference proteome</keyword>
<evidence type="ECO:0000313" key="5">
    <source>
        <dbReference type="EMBL" id="VDP65792.1"/>
    </source>
</evidence>
<accession>A0A183A5I2</accession>
<dbReference type="InterPro" id="IPR013126">
    <property type="entry name" value="Hsp_70_fam"/>
</dbReference>
<dbReference type="Gene3D" id="3.90.640.10">
    <property type="entry name" value="Actin, Chain A, domain 4"/>
    <property type="match status" value="1"/>
</dbReference>
<keyword evidence="3 4" id="KW-0067">ATP-binding</keyword>
<reference evidence="7" key="1">
    <citation type="submission" date="2016-06" db="UniProtKB">
        <authorList>
            <consortium name="WormBaseParasite"/>
        </authorList>
    </citation>
    <scope>IDENTIFICATION</scope>
</reference>
<evidence type="ECO:0000313" key="7">
    <source>
        <dbReference type="WBParaSite" id="ECPE_0000221701-mRNA-1"/>
    </source>
</evidence>
<evidence type="ECO:0000256" key="2">
    <source>
        <dbReference type="ARBA" id="ARBA00022741"/>
    </source>
</evidence>
<proteinExistence type="inferred from homology"/>
<evidence type="ECO:0000256" key="3">
    <source>
        <dbReference type="ARBA" id="ARBA00022840"/>
    </source>
</evidence>
<name>A0A183A5I2_9TREM</name>
<dbReference type="GO" id="GO:0005524">
    <property type="term" value="F:ATP binding"/>
    <property type="evidence" value="ECO:0007669"/>
    <property type="project" value="UniProtKB-KW"/>
</dbReference>
<dbReference type="OrthoDB" id="2401965at2759"/>
<dbReference type="Proteomes" id="UP000272942">
    <property type="component" value="Unassembled WGS sequence"/>
</dbReference>
<dbReference type="InterPro" id="IPR043129">
    <property type="entry name" value="ATPase_NBD"/>
</dbReference>
<dbReference type="PROSITE" id="PS01036">
    <property type="entry name" value="HSP70_3"/>
    <property type="match status" value="1"/>
</dbReference>